<dbReference type="PRINTS" id="PR00463">
    <property type="entry name" value="EP450I"/>
</dbReference>
<evidence type="ECO:0000313" key="9">
    <source>
        <dbReference type="EMBL" id="EHK22094.1"/>
    </source>
</evidence>
<dbReference type="EMBL" id="ABDF02000026">
    <property type="protein sequence ID" value="EHK22094.1"/>
    <property type="molecule type" value="Genomic_DNA"/>
</dbReference>
<dbReference type="STRING" id="413071.G9MTY8"/>
<reference evidence="9 10" key="1">
    <citation type="journal article" date="2011" name="Genome Biol.">
        <title>Comparative genome sequence analysis underscores mycoparasitism as the ancestral life style of Trichoderma.</title>
        <authorList>
            <person name="Kubicek C.P."/>
            <person name="Herrera-Estrella A."/>
            <person name="Seidl-Seiboth V."/>
            <person name="Martinez D.A."/>
            <person name="Druzhinina I.S."/>
            <person name="Thon M."/>
            <person name="Zeilinger S."/>
            <person name="Casas-Flores S."/>
            <person name="Horwitz B.A."/>
            <person name="Mukherjee P.K."/>
            <person name="Mukherjee M."/>
            <person name="Kredics L."/>
            <person name="Alcaraz L.D."/>
            <person name="Aerts A."/>
            <person name="Antal Z."/>
            <person name="Atanasova L."/>
            <person name="Cervantes-Badillo M.G."/>
            <person name="Challacombe J."/>
            <person name="Chertkov O."/>
            <person name="McCluskey K."/>
            <person name="Coulpier F."/>
            <person name="Deshpande N."/>
            <person name="von Doehren H."/>
            <person name="Ebbole D.J."/>
            <person name="Esquivel-Naranjo E.U."/>
            <person name="Fekete E."/>
            <person name="Flipphi M."/>
            <person name="Glaser F."/>
            <person name="Gomez-Rodriguez E.Y."/>
            <person name="Gruber S."/>
            <person name="Han C."/>
            <person name="Henrissat B."/>
            <person name="Hermosa R."/>
            <person name="Hernandez-Onate M."/>
            <person name="Karaffa L."/>
            <person name="Kosti I."/>
            <person name="Le Crom S."/>
            <person name="Lindquist E."/>
            <person name="Lucas S."/>
            <person name="Luebeck M."/>
            <person name="Luebeck P.S."/>
            <person name="Margeot A."/>
            <person name="Metz B."/>
            <person name="Misra M."/>
            <person name="Nevalainen H."/>
            <person name="Omann M."/>
            <person name="Packer N."/>
            <person name="Perrone G."/>
            <person name="Uresti-Rivera E.E."/>
            <person name="Salamov A."/>
            <person name="Schmoll M."/>
            <person name="Seiboth B."/>
            <person name="Shapiro H."/>
            <person name="Sukno S."/>
            <person name="Tamayo-Ramos J.A."/>
            <person name="Tisch D."/>
            <person name="Wiest A."/>
            <person name="Wilkinson H.H."/>
            <person name="Zhang M."/>
            <person name="Coutinho P.M."/>
            <person name="Kenerley C.M."/>
            <person name="Monte E."/>
            <person name="Baker S.E."/>
            <person name="Grigoriev I.V."/>
        </authorList>
    </citation>
    <scope>NUCLEOTIDE SEQUENCE [LARGE SCALE GENOMIC DNA]</scope>
    <source>
        <strain evidence="10">Gv29-8 / FGSC 10586</strain>
    </source>
</reference>
<evidence type="ECO:0000256" key="3">
    <source>
        <dbReference type="ARBA" id="ARBA00022723"/>
    </source>
</evidence>
<dbReference type="eggNOG" id="KOG0159">
    <property type="taxonomic scope" value="Eukaryota"/>
</dbReference>
<keyword evidence="4 7" id="KW-0560">Oxidoreductase</keyword>
<protein>
    <recommendedName>
        <fullName evidence="11">Cytochrome P450 monooxygenase</fullName>
    </recommendedName>
</protein>
<feature type="transmembrane region" description="Helical" evidence="8">
    <location>
        <begin position="6"/>
        <end position="24"/>
    </location>
</feature>
<dbReference type="GO" id="GO:0020037">
    <property type="term" value="F:heme binding"/>
    <property type="evidence" value="ECO:0007669"/>
    <property type="project" value="InterPro"/>
</dbReference>
<dbReference type="InParanoid" id="G9MTY8"/>
<dbReference type="Gene3D" id="1.10.630.10">
    <property type="entry name" value="Cytochrome P450"/>
    <property type="match status" value="1"/>
</dbReference>
<dbReference type="PANTHER" id="PTHR24305:SF235">
    <property type="entry name" value="CYTOCHROME P450 MONOOXYGENASE APDB-RELATED"/>
    <property type="match status" value="1"/>
</dbReference>
<dbReference type="SUPFAM" id="SSF48264">
    <property type="entry name" value="Cytochrome P450"/>
    <property type="match status" value="1"/>
</dbReference>
<dbReference type="InterPro" id="IPR001128">
    <property type="entry name" value="Cyt_P450"/>
</dbReference>
<dbReference type="InterPro" id="IPR017972">
    <property type="entry name" value="Cyt_P450_CS"/>
</dbReference>
<evidence type="ECO:0008006" key="11">
    <source>
        <dbReference type="Google" id="ProtNLM"/>
    </source>
</evidence>
<keyword evidence="7" id="KW-0503">Monooxygenase</keyword>
<comment type="similarity">
    <text evidence="7">Belongs to the cytochrome P450 family.</text>
</comment>
<evidence type="ECO:0000256" key="7">
    <source>
        <dbReference type="RuleBase" id="RU000461"/>
    </source>
</evidence>
<organism evidence="9 10">
    <name type="scientific">Hypocrea virens (strain Gv29-8 / FGSC 10586)</name>
    <name type="common">Gliocladium virens</name>
    <name type="synonym">Trichoderma virens</name>
    <dbReference type="NCBI Taxonomy" id="413071"/>
    <lineage>
        <taxon>Eukaryota</taxon>
        <taxon>Fungi</taxon>
        <taxon>Dikarya</taxon>
        <taxon>Ascomycota</taxon>
        <taxon>Pezizomycotina</taxon>
        <taxon>Sordariomycetes</taxon>
        <taxon>Hypocreomycetidae</taxon>
        <taxon>Hypocreales</taxon>
        <taxon>Hypocreaceae</taxon>
        <taxon>Trichoderma</taxon>
    </lineage>
</organism>
<dbReference type="InterPro" id="IPR036396">
    <property type="entry name" value="Cyt_P450_sf"/>
</dbReference>
<keyword evidence="8" id="KW-0472">Membrane</keyword>
<comment type="caution">
    <text evidence="9">The sequence shown here is derived from an EMBL/GenBank/DDBJ whole genome shotgun (WGS) entry which is preliminary data.</text>
</comment>
<dbReference type="PANTHER" id="PTHR24305">
    <property type="entry name" value="CYTOCHROME P450"/>
    <property type="match status" value="1"/>
</dbReference>
<dbReference type="GeneID" id="25790148"/>
<comment type="cofactor">
    <cofactor evidence="1 6">
        <name>heme</name>
        <dbReference type="ChEBI" id="CHEBI:30413"/>
    </cofactor>
</comment>
<dbReference type="PRINTS" id="PR00385">
    <property type="entry name" value="P450"/>
</dbReference>
<keyword evidence="10" id="KW-1185">Reference proteome</keyword>
<dbReference type="CDD" id="cd11060">
    <property type="entry name" value="CYP57A1-like"/>
    <property type="match status" value="1"/>
</dbReference>
<name>G9MTY8_HYPVG</name>
<dbReference type="Pfam" id="PF00067">
    <property type="entry name" value="p450"/>
    <property type="match status" value="1"/>
</dbReference>
<evidence type="ECO:0000256" key="8">
    <source>
        <dbReference type="SAM" id="Phobius"/>
    </source>
</evidence>
<dbReference type="InterPro" id="IPR002401">
    <property type="entry name" value="Cyt_P450_E_grp-I"/>
</dbReference>
<dbReference type="HOGENOM" id="CLU_001570_14_0_1"/>
<keyword evidence="2 6" id="KW-0349">Heme</keyword>
<proteinExistence type="inferred from homology"/>
<keyword evidence="3 6" id="KW-0479">Metal-binding</keyword>
<keyword evidence="5 6" id="KW-0408">Iron</keyword>
<dbReference type="InterPro" id="IPR050121">
    <property type="entry name" value="Cytochrome_P450_monoxygenase"/>
</dbReference>
<evidence type="ECO:0000313" key="10">
    <source>
        <dbReference type="Proteomes" id="UP000007115"/>
    </source>
</evidence>
<dbReference type="PROSITE" id="PS00086">
    <property type="entry name" value="CYTOCHROME_P450"/>
    <property type="match status" value="1"/>
</dbReference>
<dbReference type="OMA" id="MARFDHW"/>
<keyword evidence="8" id="KW-1133">Transmembrane helix</keyword>
<dbReference type="RefSeq" id="XP_013956287.1">
    <property type="nucleotide sequence ID" value="XM_014100812.1"/>
</dbReference>
<evidence type="ECO:0000256" key="1">
    <source>
        <dbReference type="ARBA" id="ARBA00001971"/>
    </source>
</evidence>
<evidence type="ECO:0000256" key="4">
    <source>
        <dbReference type="ARBA" id="ARBA00023002"/>
    </source>
</evidence>
<keyword evidence="8" id="KW-0812">Transmembrane</keyword>
<gene>
    <name evidence="9" type="ORF">TRIVIDRAFT_201459</name>
</gene>
<accession>G9MTY8</accession>
<feature type="binding site" description="axial binding residue" evidence="6">
    <location>
        <position position="445"/>
    </location>
    <ligand>
        <name>heme</name>
        <dbReference type="ChEBI" id="CHEBI:30413"/>
    </ligand>
    <ligandPart>
        <name>Fe</name>
        <dbReference type="ChEBI" id="CHEBI:18248"/>
    </ligandPart>
</feature>
<dbReference type="OrthoDB" id="3934656at2759"/>
<dbReference type="Proteomes" id="UP000007115">
    <property type="component" value="Unassembled WGS sequence"/>
</dbReference>
<dbReference type="GO" id="GO:0016705">
    <property type="term" value="F:oxidoreductase activity, acting on paired donors, with incorporation or reduction of molecular oxygen"/>
    <property type="evidence" value="ECO:0007669"/>
    <property type="project" value="InterPro"/>
</dbReference>
<dbReference type="VEuPathDB" id="FungiDB:TRIVIDRAFT_201459"/>
<dbReference type="GO" id="GO:0004497">
    <property type="term" value="F:monooxygenase activity"/>
    <property type="evidence" value="ECO:0007669"/>
    <property type="project" value="UniProtKB-KW"/>
</dbReference>
<evidence type="ECO:0000256" key="6">
    <source>
        <dbReference type="PIRSR" id="PIRSR602401-1"/>
    </source>
</evidence>
<dbReference type="AlphaFoldDB" id="G9MTY8"/>
<evidence type="ECO:0000256" key="2">
    <source>
        <dbReference type="ARBA" id="ARBA00022617"/>
    </source>
</evidence>
<dbReference type="GO" id="GO:0044550">
    <property type="term" value="P:secondary metabolite biosynthetic process"/>
    <property type="evidence" value="ECO:0007669"/>
    <property type="project" value="UniProtKB-ARBA"/>
</dbReference>
<evidence type="ECO:0000256" key="5">
    <source>
        <dbReference type="ARBA" id="ARBA00023004"/>
    </source>
</evidence>
<dbReference type="GO" id="GO:0005506">
    <property type="term" value="F:iron ion binding"/>
    <property type="evidence" value="ECO:0007669"/>
    <property type="project" value="InterPro"/>
</dbReference>
<sequence length="500" mass="56655">MTTPLFLGTIISLCVATALFFRYWRLRQIPGPILASVTNLWRFNIQYRGPILPCLLDLHRKYGSLVRIGPNTISVSDAAYVSAIYTNKGDYVKAKKKRYMQADSYEPMRVFVNGQSVGSIVDMQDEEQHRALKRSVGGAFTNKSLQEYEPDVDMILENLLARIGKKSTFVLHDVLQWFQLDFLMKIAFTESPGHLQHGADVYGLSKLTAQRIAHWYTWQSLPQLERFIYRNSVWGRFLARPSKWAKMSKERFNARVATTHDRQEIERRDLLQKCIDYSEKYPDVLKPQTITSVVNSIISAGTDTTSGAMTTMLYFLLKSPSCYKSLMDELDDAQKSGKLSIPPRYTEVSRLPYLDAVLREALRLNPALAIPMERIVPSSGCSINGTFIPGGTVIGCLAMAIHMDQTCFGKDPELFQPERWLNRSDAERSAMERGFLGWSAGSRACLGRQIAELEIKKVIPTLLLKYNISLDNPEQTLQFVNGVLEYGSNPISVTFNTKTQ</sequence>